<reference evidence="2" key="2">
    <citation type="submission" date="2014-06" db="EMBL/GenBank/DDBJ databases">
        <title>The complete genome of Blastobotrys (Arxula) adeninivorans LS3 - a yeast of biotechnological interest.</title>
        <authorList>
            <person name="Kunze G."/>
            <person name="Gaillardin C."/>
            <person name="Czernicka M."/>
            <person name="Durrens P."/>
            <person name="Martin T."/>
            <person name="Boer E."/>
            <person name="Gabaldon T."/>
            <person name="Cruz J."/>
            <person name="Talla E."/>
            <person name="Marck C."/>
            <person name="Goffeau A."/>
            <person name="Barbe V."/>
            <person name="Baret P."/>
            <person name="Baronian K."/>
            <person name="Beier S."/>
            <person name="Bleykasten C."/>
            <person name="Bode R."/>
            <person name="Casaregola S."/>
            <person name="Despons L."/>
            <person name="Fairhead C."/>
            <person name="Giersberg M."/>
            <person name="Gierski P."/>
            <person name="Hahnel U."/>
            <person name="Hartmann A."/>
            <person name="Jankowska D."/>
            <person name="Jubin C."/>
            <person name="Jung P."/>
            <person name="Lafontaine I."/>
            <person name="Leh-Louis V."/>
            <person name="Lemaire M."/>
            <person name="Marcet-Houben M."/>
            <person name="Mascher M."/>
            <person name="Morel G."/>
            <person name="Richard G.-F."/>
            <person name="Riechen J."/>
            <person name="Sacerdot C."/>
            <person name="Sarkar A."/>
            <person name="Savel G."/>
            <person name="Schacherer J."/>
            <person name="Sherman D."/>
            <person name="Straub M.-L."/>
            <person name="Stein N."/>
            <person name="Thierry A."/>
            <person name="Trautwein-Schult A."/>
            <person name="Westhof E."/>
            <person name="Worch S."/>
            <person name="Dujon B."/>
            <person name="Souciet J.-L."/>
            <person name="Wincker P."/>
            <person name="Scholz U."/>
            <person name="Neuveglise N."/>
        </authorList>
    </citation>
    <scope>NUCLEOTIDE SEQUENCE</scope>
    <source>
        <strain evidence="2">LS3</strain>
    </source>
</reference>
<organism evidence="2">
    <name type="scientific">Blastobotrys adeninivorans</name>
    <name type="common">Yeast</name>
    <name type="synonym">Arxula adeninivorans</name>
    <dbReference type="NCBI Taxonomy" id="409370"/>
    <lineage>
        <taxon>Eukaryota</taxon>
        <taxon>Fungi</taxon>
        <taxon>Dikarya</taxon>
        <taxon>Ascomycota</taxon>
        <taxon>Saccharomycotina</taxon>
        <taxon>Dipodascomycetes</taxon>
        <taxon>Dipodascales</taxon>
        <taxon>Trichomonascaceae</taxon>
        <taxon>Blastobotrys</taxon>
    </lineage>
</organism>
<reference evidence="2" key="1">
    <citation type="submission" date="2014-02" db="EMBL/GenBank/DDBJ databases">
        <authorList>
            <person name="Genoscope - CEA"/>
        </authorList>
    </citation>
    <scope>NUCLEOTIDE SEQUENCE</scope>
    <source>
        <strain evidence="2">LS3</strain>
    </source>
</reference>
<dbReference type="EMBL" id="HG937692">
    <property type="protein sequence ID" value="CDP36837.1"/>
    <property type="molecule type" value="Genomic_DNA"/>
</dbReference>
<sequence length="169" mass="18414">MQWKLAAIVLGTAVMTVAAMDILVQPIGSAKTEVLGHVTLDPEPSYQRAFSGYEGPACVGVNTKDNGFECSVLTTIADEGDERIVLHLNALGEPMRVDYSHNTTTKDGNKVTVVNWPPHGPEPLLKKPVPMKDNKVIEPEPQKSFIQKYWMYIVPVLLVMLVSGGGGEQ</sequence>
<dbReference type="AlphaFoldDB" id="A0A060TD67"/>
<keyword evidence="1" id="KW-0732">Signal</keyword>
<protein>
    <submittedName>
        <fullName evidence="2">ARAD1B22154p</fullName>
    </submittedName>
</protein>
<evidence type="ECO:0000313" key="2">
    <source>
        <dbReference type="EMBL" id="CDP36837.1"/>
    </source>
</evidence>
<dbReference type="PANTHER" id="PTHR39219">
    <property type="entry name" value="ER MEMBRANE PROTEIN COMPLEX SUBUNIT 10"/>
    <property type="match status" value="1"/>
</dbReference>
<name>A0A060TD67_BLAAD</name>
<gene>
    <name evidence="2" type="ORF">GNLVRS02_ARAD1B22154g</name>
</gene>
<feature type="chain" id="PRO_5001588153" evidence="1">
    <location>
        <begin position="20"/>
        <end position="169"/>
    </location>
</feature>
<feature type="signal peptide" evidence="1">
    <location>
        <begin position="1"/>
        <end position="19"/>
    </location>
</feature>
<dbReference type="Pfam" id="PF21203">
    <property type="entry name" value="ECM10"/>
    <property type="match status" value="1"/>
</dbReference>
<accession>A0A060TD67</accession>
<proteinExistence type="predicted"/>
<evidence type="ECO:0000256" key="1">
    <source>
        <dbReference type="SAM" id="SignalP"/>
    </source>
</evidence>
<dbReference type="PANTHER" id="PTHR39219:SF1">
    <property type="entry name" value="ER MEMBRANE PROTEIN COMPLEX SUBUNIT 10"/>
    <property type="match status" value="1"/>
</dbReference>